<feature type="chain" id="PRO_5014987275" description="Outer membrane protein beta-barrel domain-containing protein" evidence="1">
    <location>
        <begin position="23"/>
        <end position="179"/>
    </location>
</feature>
<proteinExistence type="predicted"/>
<evidence type="ECO:0000256" key="1">
    <source>
        <dbReference type="SAM" id="SignalP"/>
    </source>
</evidence>
<gene>
    <name evidence="2" type="ORF">CDL10_10885</name>
</gene>
<evidence type="ECO:0008006" key="4">
    <source>
        <dbReference type="Google" id="ProtNLM"/>
    </source>
</evidence>
<protein>
    <recommendedName>
        <fullName evidence="4">Outer membrane protein beta-barrel domain-containing protein</fullName>
    </recommendedName>
</protein>
<accession>A0A2M9R815</accession>
<dbReference type="Proteomes" id="UP000231960">
    <property type="component" value="Unassembled WGS sequence"/>
</dbReference>
<name>A0A2M9R815_9FLAO</name>
<dbReference type="EMBL" id="NIPO01000001">
    <property type="protein sequence ID" value="PJR04994.1"/>
    <property type="molecule type" value="Genomic_DNA"/>
</dbReference>
<sequence>MKKMWRNIGIFSMLCMATTGYAQDENTTKLYGGLGMGLDYGGIAGAKIEYLPIKNLGFFAGAGYNLLSAGWNAGVSYKIFLNEKLSINPMAFYGYNGVSIVEGASNYNMTSYGATVGANVDIKLGSRGHKLSVGLFVPFRSKEFMDNYDAMKNDSRISIDNALLPVAISVGFNFALGNN</sequence>
<keyword evidence="3" id="KW-1185">Reference proteome</keyword>
<comment type="caution">
    <text evidence="2">The sequence shown here is derived from an EMBL/GenBank/DDBJ whole genome shotgun (WGS) entry which is preliminary data.</text>
</comment>
<evidence type="ECO:0000313" key="2">
    <source>
        <dbReference type="EMBL" id="PJR04994.1"/>
    </source>
</evidence>
<dbReference type="OrthoDB" id="1440275at2"/>
<keyword evidence="1" id="KW-0732">Signal</keyword>
<organism evidence="2 3">
    <name type="scientific">Avrilella dinanensis</name>
    <dbReference type="NCBI Taxonomy" id="2008672"/>
    <lineage>
        <taxon>Bacteria</taxon>
        <taxon>Pseudomonadati</taxon>
        <taxon>Bacteroidota</taxon>
        <taxon>Flavobacteriia</taxon>
        <taxon>Flavobacteriales</taxon>
        <taxon>Flavobacteriaceae</taxon>
        <taxon>Avrilella</taxon>
    </lineage>
</organism>
<feature type="signal peptide" evidence="1">
    <location>
        <begin position="1"/>
        <end position="22"/>
    </location>
</feature>
<evidence type="ECO:0000313" key="3">
    <source>
        <dbReference type="Proteomes" id="UP000231960"/>
    </source>
</evidence>
<reference evidence="2 3" key="1">
    <citation type="submission" date="2017-06" db="EMBL/GenBank/DDBJ databases">
        <title>Description of Avrilella dinanensis gen. nov. sp. nov.</title>
        <authorList>
            <person name="Leyer C."/>
            <person name="Sassi M."/>
            <person name="Minet J."/>
            <person name="Kayal S."/>
            <person name="Cattoir V."/>
        </authorList>
    </citation>
    <scope>NUCLEOTIDE SEQUENCE [LARGE SCALE GENOMIC DNA]</scope>
    <source>
        <strain evidence="2 3">UR159</strain>
    </source>
</reference>
<dbReference type="AlphaFoldDB" id="A0A2M9R815"/>